<protein>
    <submittedName>
        <fullName evidence="2">Uncharacterized protein</fullName>
    </submittedName>
</protein>
<name>A0A5B7F421_PORTR</name>
<dbReference type="EMBL" id="VSRR010004644">
    <property type="protein sequence ID" value="MPC40297.1"/>
    <property type="molecule type" value="Genomic_DNA"/>
</dbReference>
<feature type="region of interest" description="Disordered" evidence="1">
    <location>
        <begin position="1"/>
        <end position="52"/>
    </location>
</feature>
<reference evidence="2 3" key="1">
    <citation type="submission" date="2019-05" db="EMBL/GenBank/DDBJ databases">
        <title>Another draft genome of Portunus trituberculatus and its Hox gene families provides insights of decapod evolution.</title>
        <authorList>
            <person name="Jeong J.-H."/>
            <person name="Song I."/>
            <person name="Kim S."/>
            <person name="Choi T."/>
            <person name="Kim D."/>
            <person name="Ryu S."/>
            <person name="Kim W."/>
        </authorList>
    </citation>
    <scope>NUCLEOTIDE SEQUENCE [LARGE SCALE GENOMIC DNA]</scope>
    <source>
        <tissue evidence="2">Muscle</tissue>
    </source>
</reference>
<sequence length="123" mass="14318">MELQYKKLRDSHDVTYKGSSQGGLRSNTTTTRRHSDPQRAASQRRVPRPSQREKYLFIMGRDFFVPKTPPLRQPDDLSWVQLIQRGSCDGFLGKRTQRGRREMRRVSLVWPEGVPKSSLSVYP</sequence>
<dbReference type="Proteomes" id="UP000324222">
    <property type="component" value="Unassembled WGS sequence"/>
</dbReference>
<feature type="compositionally biased region" description="Basic and acidic residues" evidence="1">
    <location>
        <begin position="1"/>
        <end position="15"/>
    </location>
</feature>
<comment type="caution">
    <text evidence="2">The sequence shown here is derived from an EMBL/GenBank/DDBJ whole genome shotgun (WGS) entry which is preliminary data.</text>
</comment>
<keyword evidence="3" id="KW-1185">Reference proteome</keyword>
<feature type="compositionally biased region" description="Polar residues" evidence="1">
    <location>
        <begin position="17"/>
        <end position="30"/>
    </location>
</feature>
<evidence type="ECO:0000313" key="2">
    <source>
        <dbReference type="EMBL" id="MPC40297.1"/>
    </source>
</evidence>
<evidence type="ECO:0000313" key="3">
    <source>
        <dbReference type="Proteomes" id="UP000324222"/>
    </source>
</evidence>
<dbReference type="AlphaFoldDB" id="A0A5B7F421"/>
<proteinExistence type="predicted"/>
<gene>
    <name evidence="2" type="ORF">E2C01_033853</name>
</gene>
<evidence type="ECO:0000256" key="1">
    <source>
        <dbReference type="SAM" id="MobiDB-lite"/>
    </source>
</evidence>
<accession>A0A5B7F421</accession>
<organism evidence="2 3">
    <name type="scientific">Portunus trituberculatus</name>
    <name type="common">Swimming crab</name>
    <name type="synonym">Neptunus trituberculatus</name>
    <dbReference type="NCBI Taxonomy" id="210409"/>
    <lineage>
        <taxon>Eukaryota</taxon>
        <taxon>Metazoa</taxon>
        <taxon>Ecdysozoa</taxon>
        <taxon>Arthropoda</taxon>
        <taxon>Crustacea</taxon>
        <taxon>Multicrustacea</taxon>
        <taxon>Malacostraca</taxon>
        <taxon>Eumalacostraca</taxon>
        <taxon>Eucarida</taxon>
        <taxon>Decapoda</taxon>
        <taxon>Pleocyemata</taxon>
        <taxon>Brachyura</taxon>
        <taxon>Eubrachyura</taxon>
        <taxon>Portunoidea</taxon>
        <taxon>Portunidae</taxon>
        <taxon>Portuninae</taxon>
        <taxon>Portunus</taxon>
    </lineage>
</organism>